<evidence type="ECO:0000256" key="4">
    <source>
        <dbReference type="PROSITE-ProRule" id="PRU00284"/>
    </source>
</evidence>
<dbReference type="Proteomes" id="UP001269375">
    <property type="component" value="Unassembled WGS sequence"/>
</dbReference>
<feature type="domain" description="Methyl-accepting transducer" evidence="8">
    <location>
        <begin position="389"/>
        <end position="618"/>
    </location>
</feature>
<keyword evidence="2 4" id="KW-0807">Transducer</keyword>
<keyword evidence="7" id="KW-1133">Transmembrane helix</keyword>
<dbReference type="Gene3D" id="1.10.287.950">
    <property type="entry name" value="Methyl-accepting chemotaxis protein"/>
    <property type="match status" value="1"/>
</dbReference>
<keyword evidence="5" id="KW-0175">Coiled coil</keyword>
<keyword evidence="12" id="KW-1185">Reference proteome</keyword>
<dbReference type="PANTHER" id="PTHR43531">
    <property type="entry name" value="PROTEIN ICFG"/>
    <property type="match status" value="1"/>
</dbReference>
<evidence type="ECO:0000256" key="3">
    <source>
        <dbReference type="ARBA" id="ARBA00029447"/>
    </source>
</evidence>
<dbReference type="InterPro" id="IPR051310">
    <property type="entry name" value="MCP_chemotaxis"/>
</dbReference>
<dbReference type="InterPro" id="IPR010910">
    <property type="entry name" value="Nitrate/nitrite_sensing_bac"/>
</dbReference>
<organism evidence="11 12">
    <name type="scientific">Larsenimonas suaedae</name>
    <dbReference type="NCBI Taxonomy" id="1851019"/>
    <lineage>
        <taxon>Bacteria</taxon>
        <taxon>Pseudomonadati</taxon>
        <taxon>Pseudomonadota</taxon>
        <taxon>Gammaproteobacteria</taxon>
        <taxon>Oceanospirillales</taxon>
        <taxon>Halomonadaceae</taxon>
        <taxon>Larsenimonas</taxon>
    </lineage>
</organism>
<dbReference type="PANTHER" id="PTHR43531:SF14">
    <property type="entry name" value="METHYL-ACCEPTING CHEMOTAXIS PROTEIN I-RELATED"/>
    <property type="match status" value="1"/>
</dbReference>
<protein>
    <submittedName>
        <fullName evidence="11">Nitrate- and nitrite sensing domain-containing protein</fullName>
    </submittedName>
</protein>
<feature type="region of interest" description="Disordered" evidence="6">
    <location>
        <begin position="643"/>
        <end position="666"/>
    </location>
</feature>
<dbReference type="InterPro" id="IPR004090">
    <property type="entry name" value="Chemotax_Me-accpt_rcpt"/>
</dbReference>
<dbReference type="InterPro" id="IPR004089">
    <property type="entry name" value="MCPsignal_dom"/>
</dbReference>
<dbReference type="RefSeq" id="WP_251592525.1">
    <property type="nucleotide sequence ID" value="NZ_JAMLJI010000002.1"/>
</dbReference>
<dbReference type="SUPFAM" id="SSF58104">
    <property type="entry name" value="Methyl-accepting chemotaxis protein (MCP) signaling domain"/>
    <property type="match status" value="1"/>
</dbReference>
<evidence type="ECO:0000256" key="1">
    <source>
        <dbReference type="ARBA" id="ARBA00022481"/>
    </source>
</evidence>
<comment type="similarity">
    <text evidence="3">Belongs to the methyl-accepting chemotaxis (MCP) protein family.</text>
</comment>
<comment type="caution">
    <text evidence="11">The sequence shown here is derived from an EMBL/GenBank/DDBJ whole genome shotgun (WGS) entry which is preliminary data.</text>
</comment>
<sequence>MPLLHRLPIISKFLLALGLPILAMAFFSISGIHARWTTIQETDHLVTVTRIAERTGDLVHALQGERNLSAGYLASNRQQFGDALGQQRRQVDAELTRWKDAIGEISGAEDQAIAGPVDAAKASLNKLGTLRSDVDDGRISPPQAADTFTRETTGLIAIIGQVAHLPKDADIAGRISAYYSFLAAKDLTGTERGLVAGALAMNQMPLPQQQMWMQLIGREQAYLETFKALANPSVVAQYNDLMAAPDIATIRTIRQDVMSKLDVGGFNRSPDTWFGLLATKMDIMKRIENQAVADIMTKVEALRSASITSMWTYVILTAAILLITLALTWVIVQAINRPLLAALKIIKHRGDDLTQRLAVPGSDELSRLYSSFNTASEETERLVGSIKYNAHTVSDASHEIAQGNANLASRTEEQSASLEETAASMTEITETVRHTADNAAQAKKLSEQAERESAAAFDSAESTREAMGRIQDANQQVAAVVSAIDSIAFQTNLLALNASVEASRAGEQGRGFAVVAAEVRQLASRSAEEASRVRTLIKQSTETIEEGNQRVTSTHKALTDIRARIKEVAVLVAEISTAASEQSDGVGQIHQAISQLDDTTQRNAALVEEIAAASKLLDDQAVEMNELIAHYTVSDTLAQDAAHEPRSDAFAPARKASTAARHTDMA</sequence>
<evidence type="ECO:0000256" key="5">
    <source>
        <dbReference type="SAM" id="Coils"/>
    </source>
</evidence>
<dbReference type="PROSITE" id="PS50906">
    <property type="entry name" value="NIT"/>
    <property type="match status" value="1"/>
</dbReference>
<keyword evidence="7" id="KW-0472">Membrane</keyword>
<dbReference type="PROSITE" id="PS50885">
    <property type="entry name" value="HAMP"/>
    <property type="match status" value="1"/>
</dbReference>
<dbReference type="CDD" id="cd11386">
    <property type="entry name" value="MCP_signal"/>
    <property type="match status" value="1"/>
</dbReference>
<name>A0ABU1GSH5_9GAMM</name>
<dbReference type="InterPro" id="IPR003660">
    <property type="entry name" value="HAMP_dom"/>
</dbReference>
<dbReference type="Pfam" id="PF00015">
    <property type="entry name" value="MCPsignal"/>
    <property type="match status" value="1"/>
</dbReference>
<evidence type="ECO:0000259" key="10">
    <source>
        <dbReference type="PROSITE" id="PS50906"/>
    </source>
</evidence>
<gene>
    <name evidence="11" type="ORF">QC825_02650</name>
</gene>
<feature type="coiled-coil region" evidence="5">
    <location>
        <begin position="589"/>
        <end position="616"/>
    </location>
</feature>
<keyword evidence="7" id="KW-0812">Transmembrane</keyword>
<feature type="domain" description="HAMP" evidence="9">
    <location>
        <begin position="333"/>
        <end position="384"/>
    </location>
</feature>
<feature type="domain" description="NIT" evidence="10">
    <location>
        <begin position="53"/>
        <end position="302"/>
    </location>
</feature>
<evidence type="ECO:0000313" key="11">
    <source>
        <dbReference type="EMBL" id="MDR5894975.1"/>
    </source>
</evidence>
<evidence type="ECO:0000313" key="12">
    <source>
        <dbReference type="Proteomes" id="UP001269375"/>
    </source>
</evidence>
<evidence type="ECO:0000256" key="6">
    <source>
        <dbReference type="SAM" id="MobiDB-lite"/>
    </source>
</evidence>
<dbReference type="PRINTS" id="PR00260">
    <property type="entry name" value="CHEMTRNSDUCR"/>
</dbReference>
<evidence type="ECO:0000259" key="8">
    <source>
        <dbReference type="PROSITE" id="PS50111"/>
    </source>
</evidence>
<dbReference type="EMBL" id="JARWAO010000001">
    <property type="protein sequence ID" value="MDR5894975.1"/>
    <property type="molecule type" value="Genomic_DNA"/>
</dbReference>
<dbReference type="InterPro" id="IPR013587">
    <property type="entry name" value="Nitrate/nitrite_sensing"/>
</dbReference>
<dbReference type="SMART" id="SM00304">
    <property type="entry name" value="HAMP"/>
    <property type="match status" value="1"/>
</dbReference>
<evidence type="ECO:0000256" key="2">
    <source>
        <dbReference type="ARBA" id="ARBA00023224"/>
    </source>
</evidence>
<dbReference type="Pfam" id="PF00672">
    <property type="entry name" value="HAMP"/>
    <property type="match status" value="1"/>
</dbReference>
<feature type="transmembrane region" description="Helical" evidence="7">
    <location>
        <begin position="310"/>
        <end position="332"/>
    </location>
</feature>
<dbReference type="PROSITE" id="PS50111">
    <property type="entry name" value="CHEMOTAXIS_TRANSDUC_2"/>
    <property type="match status" value="1"/>
</dbReference>
<evidence type="ECO:0000256" key="7">
    <source>
        <dbReference type="SAM" id="Phobius"/>
    </source>
</evidence>
<keyword evidence="1" id="KW-0488">Methylation</keyword>
<dbReference type="Pfam" id="PF08376">
    <property type="entry name" value="NIT"/>
    <property type="match status" value="1"/>
</dbReference>
<dbReference type="SMART" id="SM00283">
    <property type="entry name" value="MA"/>
    <property type="match status" value="1"/>
</dbReference>
<proteinExistence type="inferred from homology"/>
<accession>A0ABU1GSH5</accession>
<evidence type="ECO:0000259" key="9">
    <source>
        <dbReference type="PROSITE" id="PS50885"/>
    </source>
</evidence>
<reference evidence="11 12" key="1">
    <citation type="submission" date="2023-04" db="EMBL/GenBank/DDBJ databases">
        <title>A long-awaited taxogenomic arrangement of the family Halomonadaceae.</title>
        <authorList>
            <person name="De La Haba R."/>
            <person name="Chuvochina M."/>
            <person name="Wittouck S."/>
            <person name="Arahal D.R."/>
            <person name="Sanchez-Porro C."/>
            <person name="Hugenholtz P."/>
            <person name="Ventosa A."/>
        </authorList>
    </citation>
    <scope>NUCLEOTIDE SEQUENCE [LARGE SCALE GENOMIC DNA]</scope>
    <source>
        <strain evidence="11 12">DSM 22428</strain>
    </source>
</reference>